<dbReference type="EMBL" id="CABPSM010000008">
    <property type="protein sequence ID" value="VVE17642.1"/>
    <property type="molecule type" value="Genomic_DNA"/>
</dbReference>
<dbReference type="SUPFAM" id="SSF48452">
    <property type="entry name" value="TPR-like"/>
    <property type="match status" value="3"/>
</dbReference>
<name>A0A5E4VZ55_9BURK</name>
<dbReference type="RefSeq" id="WP_150621183.1">
    <property type="nucleotide sequence ID" value="NZ_CABPSM010000008.1"/>
</dbReference>
<dbReference type="InterPro" id="IPR025137">
    <property type="entry name" value="NfrA_C"/>
</dbReference>
<dbReference type="SMART" id="SM00028">
    <property type="entry name" value="TPR"/>
    <property type="match status" value="5"/>
</dbReference>
<evidence type="ECO:0000313" key="6">
    <source>
        <dbReference type="Proteomes" id="UP000343317"/>
    </source>
</evidence>
<dbReference type="GO" id="GO:0009279">
    <property type="term" value="C:cell outer membrane"/>
    <property type="evidence" value="ECO:0007669"/>
    <property type="project" value="TreeGrafter"/>
</dbReference>
<reference evidence="5 6" key="1">
    <citation type="submission" date="2019-08" db="EMBL/GenBank/DDBJ databases">
        <authorList>
            <person name="Peeters C."/>
        </authorList>
    </citation>
    <scope>NUCLEOTIDE SEQUENCE [LARGE SCALE GENOMIC DNA]</scope>
    <source>
        <strain evidence="5 6">LMG 31112</strain>
    </source>
</reference>
<evidence type="ECO:0000256" key="2">
    <source>
        <dbReference type="ARBA" id="ARBA00022803"/>
    </source>
</evidence>
<dbReference type="Pfam" id="PF13283">
    <property type="entry name" value="NfrA_C"/>
    <property type="match status" value="1"/>
</dbReference>
<proteinExistence type="predicted"/>
<evidence type="ECO:0000256" key="3">
    <source>
        <dbReference type="SAM" id="SignalP"/>
    </source>
</evidence>
<dbReference type="InterPro" id="IPR019734">
    <property type="entry name" value="TPR_rpt"/>
</dbReference>
<keyword evidence="6" id="KW-1185">Reference proteome</keyword>
<organism evidence="5 6">
    <name type="scientific">Pandoraea horticolens</name>
    <dbReference type="NCBI Taxonomy" id="2508298"/>
    <lineage>
        <taxon>Bacteria</taxon>
        <taxon>Pseudomonadati</taxon>
        <taxon>Pseudomonadota</taxon>
        <taxon>Betaproteobacteria</taxon>
        <taxon>Burkholderiales</taxon>
        <taxon>Burkholderiaceae</taxon>
        <taxon>Pandoraea</taxon>
    </lineage>
</organism>
<evidence type="ECO:0000313" key="5">
    <source>
        <dbReference type="EMBL" id="VVE17642.1"/>
    </source>
</evidence>
<sequence>MMFSLRPIVLASALACCAGVAYQLPVFAQAAKKPAAEAPLTGQAWQLANQAYSNYQAGRFAQAAAQAEGAVKLRPDVLRLRMLLIYSLQKAGKLGEAQKAADDALKAGLDSPQLRDAKANLRPAPAGTGNTSSAAYQKGFPFATQAYNDYNSREYVSSARRAEEAFRIDPSQGAWALLWLDALEAQMKYAEAAQAADTALALGAPNKNDLIARRQTLKRRMAVIPAQKGYQALIADDPHAAVPFAREAVSLAPDIDSHRLLLMTSLMLDNQLGAAEDAATDALRQDDENTVALVMRAYLRQRQGKTAGANADFDAALAQDWLDEDQRKSIRLIAADGAIAAGDPKRVAALLKPLDPKDETVVRRMREAKSTRPSDLSLASYPAPVQDCRDTPYGTSCELRPSDTAGAGGASAQAYAAYARQDYQEAIAQARKAVAEDPDNAALQRLLTTTLSAGTAAQMDEAGQRLNEAMAKSPDDAALLMQRGYLYQRQDKPVKAVEDFRAARATGKAPPSAILDEGYALANAGDKRGAVDRLKQAIDMNDDGKLPLTPQQRFDTRSSIAGLDREWGATLSAGYRGARPAGAGLGGAPITVPGNAIFGTAEVFWRPANFLNSTTRVFELYGRLSQTLNNSSGKTVAQTVNDPCSNLPVQIGESTNNGLSGIPTTTGSLGARFTPSTELGLTIGIERQFMLGTATRSGPITPESADLRCRLRGPNTINGQTLPNPLIANYLSKAGNGGWLTYLTYGYYQGTMLRVDTPSWFTMEGYAQAGYSWQDMPSEFWLTDSVTGERVASSSGRLKRDQLFAAYELRVGRSFRADVVSDRLVVFPYVVFGGDIIKENDRVEVPAVSQGSIPLLGNGKSWSMGAGVGVNFRYWFREDRYNAPRSYIDWATQYRFNVGGGQADRAKGLFMTVTLSY</sequence>
<dbReference type="InterPro" id="IPR011990">
    <property type="entry name" value="TPR-like_helical_dom_sf"/>
</dbReference>
<evidence type="ECO:0000259" key="4">
    <source>
        <dbReference type="Pfam" id="PF13283"/>
    </source>
</evidence>
<keyword evidence="2" id="KW-0802">TPR repeat</keyword>
<feature type="signal peptide" evidence="3">
    <location>
        <begin position="1"/>
        <end position="28"/>
    </location>
</feature>
<dbReference type="PANTHER" id="PTHR44858:SF1">
    <property type="entry name" value="UDP-N-ACETYLGLUCOSAMINE--PEPTIDE N-ACETYLGLUCOSAMINYLTRANSFERASE SPINDLY-RELATED"/>
    <property type="match status" value="1"/>
</dbReference>
<dbReference type="Gene3D" id="1.25.40.10">
    <property type="entry name" value="Tetratricopeptide repeat domain"/>
    <property type="match status" value="3"/>
</dbReference>
<protein>
    <submittedName>
        <fullName evidence="5">TPR repeat-containing protein</fullName>
    </submittedName>
</protein>
<keyword evidence="3" id="KW-0732">Signal</keyword>
<dbReference type="InterPro" id="IPR050498">
    <property type="entry name" value="Ycf3"/>
</dbReference>
<keyword evidence="1" id="KW-0677">Repeat</keyword>
<feature type="domain" description="Bacteriophage N4 adsorption protein A C-terminal" evidence="4">
    <location>
        <begin position="798"/>
        <end position="911"/>
    </location>
</feature>
<dbReference type="Proteomes" id="UP000343317">
    <property type="component" value="Unassembled WGS sequence"/>
</dbReference>
<evidence type="ECO:0000256" key="1">
    <source>
        <dbReference type="ARBA" id="ARBA00022737"/>
    </source>
</evidence>
<feature type="chain" id="PRO_5023012104" evidence="3">
    <location>
        <begin position="29"/>
        <end position="917"/>
    </location>
</feature>
<gene>
    <name evidence="5" type="ORF">PHO31112_02958</name>
</gene>
<dbReference type="GO" id="GO:0046813">
    <property type="term" value="P:receptor-mediated virion attachment to host cell"/>
    <property type="evidence" value="ECO:0007669"/>
    <property type="project" value="TreeGrafter"/>
</dbReference>
<accession>A0A5E4VZ55</accession>
<dbReference type="AlphaFoldDB" id="A0A5E4VZ55"/>
<dbReference type="PANTHER" id="PTHR44858">
    <property type="entry name" value="TETRATRICOPEPTIDE REPEAT PROTEIN 6"/>
    <property type="match status" value="1"/>
</dbReference>